<feature type="signal peptide" evidence="1">
    <location>
        <begin position="1"/>
        <end position="19"/>
    </location>
</feature>
<keyword evidence="1" id="KW-0732">Signal</keyword>
<dbReference type="RefSeq" id="WP_077535223.1">
    <property type="nucleotide sequence ID" value="NZ_CP019628.1"/>
</dbReference>
<gene>
    <name evidence="2" type="ORF">B0W48_00995</name>
</gene>
<name>A0A1Q2GTP4_9GAMM</name>
<feature type="chain" id="PRO_5012071825" evidence="1">
    <location>
        <begin position="20"/>
        <end position="184"/>
    </location>
</feature>
<reference evidence="2 3" key="1">
    <citation type="submission" date="2017-02" db="EMBL/GenBank/DDBJ databases">
        <title>Complete genome sequence of the cold-active Pseudoalteromonas aliena strain EH1 isolated from Arctic seawater.</title>
        <authorList>
            <person name="Kim E."/>
            <person name="Heo E."/>
            <person name="Kim H."/>
            <person name="Kim D."/>
        </authorList>
    </citation>
    <scope>NUCLEOTIDE SEQUENCE [LARGE SCALE GENOMIC DNA]</scope>
    <source>
        <strain evidence="2 3">EH1</strain>
    </source>
</reference>
<evidence type="ECO:0000313" key="2">
    <source>
        <dbReference type="EMBL" id="AQP98489.1"/>
    </source>
</evidence>
<evidence type="ECO:0000313" key="3">
    <source>
        <dbReference type="Proteomes" id="UP000188243"/>
    </source>
</evidence>
<dbReference type="AlphaFoldDB" id="A0A1Q2GTP4"/>
<proteinExistence type="predicted"/>
<dbReference type="KEGG" id="paln:B0W48_00995"/>
<protein>
    <submittedName>
        <fullName evidence="2">Uncharacterized protein</fullName>
    </submittedName>
</protein>
<dbReference type="Proteomes" id="UP000188243">
    <property type="component" value="Chromosome"/>
</dbReference>
<accession>A0A1Q2GTP4</accession>
<sequence length="184" mass="20823">MFKFIISVGLLTTNSMSFASEIGQVFSNVDMEQQDNRYELVLYPKQFESAAVVDLKLDVQGSGELMSQMQPVCTQWQENICTGSYKDILHNEFLHEVDVALYCDDELLYQERKNNSEFTNEEISSLSSHLSFNKSLVKTNSLSCNEVKLTIQTMHGDNAANIQGRINLLNSTSGLSNENYELIK</sequence>
<dbReference type="EMBL" id="CP019628">
    <property type="protein sequence ID" value="AQP98489.1"/>
    <property type="molecule type" value="Genomic_DNA"/>
</dbReference>
<evidence type="ECO:0000256" key="1">
    <source>
        <dbReference type="SAM" id="SignalP"/>
    </source>
</evidence>
<dbReference type="STRING" id="247523.B0W48_00995"/>
<organism evidence="2 3">
    <name type="scientific">Pseudoalteromonas aliena</name>
    <dbReference type="NCBI Taxonomy" id="247523"/>
    <lineage>
        <taxon>Bacteria</taxon>
        <taxon>Pseudomonadati</taxon>
        <taxon>Pseudomonadota</taxon>
        <taxon>Gammaproteobacteria</taxon>
        <taxon>Alteromonadales</taxon>
        <taxon>Pseudoalteromonadaceae</taxon>
        <taxon>Pseudoalteromonas</taxon>
    </lineage>
</organism>